<dbReference type="RefSeq" id="WP_153482875.1">
    <property type="nucleotide sequence ID" value="NZ_VWNA01000001.1"/>
</dbReference>
<feature type="signal peptide" evidence="1">
    <location>
        <begin position="1"/>
        <end position="21"/>
    </location>
</feature>
<dbReference type="Proteomes" id="UP000332515">
    <property type="component" value="Unassembled WGS sequence"/>
</dbReference>
<dbReference type="EMBL" id="VWNA01000001">
    <property type="protein sequence ID" value="MQT13716.1"/>
    <property type="molecule type" value="Genomic_DNA"/>
</dbReference>
<keyword evidence="1" id="KW-0732">Signal</keyword>
<proteinExistence type="predicted"/>
<organism evidence="2 3">
    <name type="scientific">Segnochrobactrum spirostomi</name>
    <dbReference type="NCBI Taxonomy" id="2608987"/>
    <lineage>
        <taxon>Bacteria</taxon>
        <taxon>Pseudomonadati</taxon>
        <taxon>Pseudomonadota</taxon>
        <taxon>Alphaproteobacteria</taxon>
        <taxon>Hyphomicrobiales</taxon>
        <taxon>Segnochrobactraceae</taxon>
        <taxon>Segnochrobactrum</taxon>
    </lineage>
</organism>
<keyword evidence="3" id="KW-1185">Reference proteome</keyword>
<evidence type="ECO:0000256" key="1">
    <source>
        <dbReference type="SAM" id="SignalP"/>
    </source>
</evidence>
<evidence type="ECO:0000313" key="2">
    <source>
        <dbReference type="EMBL" id="MQT13716.1"/>
    </source>
</evidence>
<feature type="chain" id="PRO_5025622393" evidence="1">
    <location>
        <begin position="22"/>
        <end position="181"/>
    </location>
</feature>
<name>A0A6A7Y4P7_9HYPH</name>
<accession>A0A6A7Y4P7</accession>
<gene>
    <name evidence="2" type="ORF">F0357_13910</name>
</gene>
<sequence length="181" mass="19674">MRFLLVAAAALVLMSAPSASAQNSPLRKGEEKGPIELVFTQQASSMKFDGKTLTLEGVAPSTSFYADRPQQTTGYLTTAQFVKLWTASQDSFKNDPPNAALSFVGDKDAEPVVVELMNVSGSGDTLSYSVNVLEGKLPDSAGAVNLVIDPWVWQPASWGNGPFLNCTYSWYWRTRICRGAW</sequence>
<reference evidence="2 3" key="1">
    <citation type="submission" date="2019-09" db="EMBL/GenBank/DDBJ databases">
        <title>Segnochrobactrum spirostomi gen. nov., sp. nov., isolated from the ciliate Spirostomum cf. yagiui and description of a novel family, Segnochrobactraceae fam. nov. within the order Rhizobiales of the class Alphaproteobacteria.</title>
        <authorList>
            <person name="Akter S."/>
            <person name="Shazib S.U.A."/>
            <person name="Shin M.K."/>
        </authorList>
    </citation>
    <scope>NUCLEOTIDE SEQUENCE [LARGE SCALE GENOMIC DNA]</scope>
    <source>
        <strain evidence="2 3">Sp-1</strain>
    </source>
</reference>
<protein>
    <submittedName>
        <fullName evidence="2">Uncharacterized protein</fullName>
    </submittedName>
</protein>
<evidence type="ECO:0000313" key="3">
    <source>
        <dbReference type="Proteomes" id="UP000332515"/>
    </source>
</evidence>
<comment type="caution">
    <text evidence="2">The sequence shown here is derived from an EMBL/GenBank/DDBJ whole genome shotgun (WGS) entry which is preliminary data.</text>
</comment>
<dbReference type="AlphaFoldDB" id="A0A6A7Y4P7"/>